<sequence>MMNVRSYALGPVQTNCYIVSNKEKECLIFDPGEEAERLMKMIRSNGLKPLSIFLTHAHFDHIGAVEAVREAFQVPVWIHEKEVSWLGDPAKNGSSKYVALPDYIVAPPAEENIIKEEQSFEISNFSFKAIFTPGHSPGSISYIFENDGFAIVGDTLFEQGIGRTDLLGGSTKVLLTSIHEKLLTLPEDTIVYPGHGSYTTVGVEMESNPFLNGF</sequence>
<gene>
    <name evidence="6" type="ORF">ADM90_07575</name>
</gene>
<dbReference type="PANTHER" id="PTHR46233">
    <property type="entry name" value="HYDROXYACYLGLUTATHIONE HYDROLASE GLOC"/>
    <property type="match status" value="1"/>
</dbReference>
<dbReference type="AlphaFoldDB" id="A0A0M9DLN6"/>
<dbReference type="InterPro" id="IPR036866">
    <property type="entry name" value="RibonucZ/Hydroxyglut_hydro"/>
</dbReference>
<dbReference type="SMART" id="SM00849">
    <property type="entry name" value="Lactamase_B"/>
    <property type="match status" value="1"/>
</dbReference>
<dbReference type="GO" id="GO:0016787">
    <property type="term" value="F:hydrolase activity"/>
    <property type="evidence" value="ECO:0007669"/>
    <property type="project" value="UniProtKB-KW"/>
</dbReference>
<reference evidence="6 7" key="1">
    <citation type="submission" date="2015-07" db="EMBL/GenBank/DDBJ databases">
        <title>Genome sequencing project for genomic taxonomy and phylogenomics of Bacillus-like bacteria.</title>
        <authorList>
            <person name="Liu B."/>
            <person name="Wang J."/>
            <person name="Zhu Y."/>
            <person name="Liu G."/>
            <person name="Chen Q."/>
            <person name="Chen Z."/>
            <person name="Che J."/>
            <person name="Ge C."/>
            <person name="Shi H."/>
            <person name="Pan Z."/>
            <person name="Liu X."/>
        </authorList>
    </citation>
    <scope>NUCLEOTIDE SEQUENCE [LARGE SCALE GENOMIC DNA]</scope>
    <source>
        <strain evidence="6 7">DSM 54</strain>
    </source>
</reference>
<proteinExistence type="predicted"/>
<dbReference type="OrthoDB" id="9802248at2"/>
<comment type="caution">
    <text evidence="6">The sequence shown here is derived from an EMBL/GenBank/DDBJ whole genome shotgun (WGS) entry which is preliminary data.</text>
</comment>
<evidence type="ECO:0000256" key="2">
    <source>
        <dbReference type="ARBA" id="ARBA00022723"/>
    </source>
</evidence>
<dbReference type="PATRIC" id="fig|33935.3.peg.965"/>
<evidence type="ECO:0000313" key="6">
    <source>
        <dbReference type="EMBL" id="KOY83143.1"/>
    </source>
</evidence>
<dbReference type="Proteomes" id="UP000037977">
    <property type="component" value="Unassembled WGS sequence"/>
</dbReference>
<evidence type="ECO:0000256" key="3">
    <source>
        <dbReference type="ARBA" id="ARBA00022801"/>
    </source>
</evidence>
<evidence type="ECO:0000256" key="4">
    <source>
        <dbReference type="ARBA" id="ARBA00022833"/>
    </source>
</evidence>
<keyword evidence="2" id="KW-0479">Metal-binding</keyword>
<dbReference type="Pfam" id="PF00753">
    <property type="entry name" value="Lactamase_B"/>
    <property type="match status" value="1"/>
</dbReference>
<dbReference type="SUPFAM" id="SSF56281">
    <property type="entry name" value="Metallo-hydrolase/oxidoreductase"/>
    <property type="match status" value="1"/>
</dbReference>
<keyword evidence="3" id="KW-0378">Hydrolase</keyword>
<dbReference type="InterPro" id="IPR051453">
    <property type="entry name" value="MBL_Glyoxalase_II"/>
</dbReference>
<dbReference type="PANTHER" id="PTHR46233:SF3">
    <property type="entry name" value="HYDROXYACYLGLUTATHIONE HYDROLASE GLOC"/>
    <property type="match status" value="1"/>
</dbReference>
<evidence type="ECO:0000259" key="5">
    <source>
        <dbReference type="SMART" id="SM00849"/>
    </source>
</evidence>
<feature type="domain" description="Metallo-beta-lactamase" evidence="5">
    <location>
        <begin position="13"/>
        <end position="195"/>
    </location>
</feature>
<organism evidence="6 7">
    <name type="scientific">Lysinibacillus macroides</name>
    <dbReference type="NCBI Taxonomy" id="33935"/>
    <lineage>
        <taxon>Bacteria</taxon>
        <taxon>Bacillati</taxon>
        <taxon>Bacillota</taxon>
        <taxon>Bacilli</taxon>
        <taxon>Bacillales</taxon>
        <taxon>Bacillaceae</taxon>
        <taxon>Lysinibacillus</taxon>
    </lineage>
</organism>
<keyword evidence="4" id="KW-0862">Zinc</keyword>
<dbReference type="InterPro" id="IPR001279">
    <property type="entry name" value="Metallo-B-lactamas"/>
</dbReference>
<keyword evidence="7" id="KW-1185">Reference proteome</keyword>
<dbReference type="RefSeq" id="WP_053994385.1">
    <property type="nucleotide sequence ID" value="NZ_CP065643.1"/>
</dbReference>
<dbReference type="CDD" id="cd06262">
    <property type="entry name" value="metallo-hydrolase-like_MBL-fold"/>
    <property type="match status" value="1"/>
</dbReference>
<comment type="cofactor">
    <cofactor evidence="1">
        <name>Zn(2+)</name>
        <dbReference type="ChEBI" id="CHEBI:29105"/>
    </cofactor>
</comment>
<protein>
    <recommendedName>
        <fullName evidence="5">Metallo-beta-lactamase domain-containing protein</fullName>
    </recommendedName>
</protein>
<dbReference type="STRING" id="33935.ADM90_07575"/>
<dbReference type="Gene3D" id="3.60.15.10">
    <property type="entry name" value="Ribonuclease Z/Hydroxyacylglutathione hydrolase-like"/>
    <property type="match status" value="1"/>
</dbReference>
<evidence type="ECO:0000256" key="1">
    <source>
        <dbReference type="ARBA" id="ARBA00001947"/>
    </source>
</evidence>
<evidence type="ECO:0000313" key="7">
    <source>
        <dbReference type="Proteomes" id="UP000037977"/>
    </source>
</evidence>
<dbReference type="EMBL" id="LGCI01000005">
    <property type="protein sequence ID" value="KOY83143.1"/>
    <property type="molecule type" value="Genomic_DNA"/>
</dbReference>
<accession>A0A0M9DLN6</accession>
<dbReference type="GO" id="GO:0046872">
    <property type="term" value="F:metal ion binding"/>
    <property type="evidence" value="ECO:0007669"/>
    <property type="project" value="UniProtKB-KW"/>
</dbReference>
<name>A0A0M9DLN6_9BACI</name>